<dbReference type="SMART" id="SM00490">
    <property type="entry name" value="HELICc"/>
    <property type="match status" value="1"/>
</dbReference>
<feature type="region of interest" description="Disordered" evidence="17">
    <location>
        <begin position="977"/>
        <end position="1007"/>
    </location>
</feature>
<evidence type="ECO:0000256" key="9">
    <source>
        <dbReference type="ARBA" id="ARBA00024301"/>
    </source>
</evidence>
<comment type="caution">
    <text evidence="21">The sequence shown here is derived from an EMBL/GenBank/DDBJ whole genome shotgun (WGS) entry which is preliminary data.</text>
</comment>
<dbReference type="OrthoDB" id="10261904at2759"/>
<comment type="subunit">
    <text evidence="11">Interacts with the SSU processome.</text>
</comment>
<dbReference type="InterPro" id="IPR011545">
    <property type="entry name" value="DEAD/DEAH_box_helicase_dom"/>
</dbReference>
<proteinExistence type="inferred from homology"/>
<keyword evidence="22" id="KW-1185">Reference proteome</keyword>
<dbReference type="PROSITE" id="PS51192">
    <property type="entry name" value="HELICASE_ATP_BIND_1"/>
    <property type="match status" value="1"/>
</dbReference>
<evidence type="ECO:0000256" key="15">
    <source>
        <dbReference type="PROSITE-ProRule" id="PRU00552"/>
    </source>
</evidence>
<dbReference type="Pfam" id="PF11905">
    <property type="entry name" value="DUF3425"/>
    <property type="match status" value="1"/>
</dbReference>
<dbReference type="SUPFAM" id="SSF52540">
    <property type="entry name" value="P-loop containing nucleoside triphosphate hydrolases"/>
    <property type="match status" value="1"/>
</dbReference>
<dbReference type="SMART" id="SM00338">
    <property type="entry name" value="BRLZ"/>
    <property type="match status" value="1"/>
</dbReference>
<dbReference type="EC" id="3.6.4.13" evidence="2"/>
<dbReference type="PANTHER" id="PTHR47959">
    <property type="entry name" value="ATP-DEPENDENT RNA HELICASE RHLE-RELATED"/>
    <property type="match status" value="1"/>
</dbReference>
<dbReference type="InterPro" id="IPR001650">
    <property type="entry name" value="Helicase_C-like"/>
</dbReference>
<dbReference type="InterPro" id="IPR050079">
    <property type="entry name" value="DEAD_box_RNA_helicase"/>
</dbReference>
<dbReference type="PROSITE" id="PS51195">
    <property type="entry name" value="Q_MOTIF"/>
    <property type="match status" value="1"/>
</dbReference>
<dbReference type="Pfam" id="PF00271">
    <property type="entry name" value="Helicase_C"/>
    <property type="match status" value="1"/>
</dbReference>
<dbReference type="AlphaFoldDB" id="A0A8H7PUN3"/>
<dbReference type="PANTHER" id="PTHR47959:SF20">
    <property type="entry name" value="RNA HELICASE"/>
    <property type="match status" value="1"/>
</dbReference>
<dbReference type="Pfam" id="PF00170">
    <property type="entry name" value="bZIP_1"/>
    <property type="match status" value="1"/>
</dbReference>
<evidence type="ECO:0000256" key="8">
    <source>
        <dbReference type="ARBA" id="ARBA00023242"/>
    </source>
</evidence>
<dbReference type="InterPro" id="IPR000629">
    <property type="entry name" value="RNA-helicase_DEAD-box_CS"/>
</dbReference>
<evidence type="ECO:0000256" key="13">
    <source>
        <dbReference type="ARBA" id="ARBA00024398"/>
    </source>
</evidence>
<dbReference type="PROSITE" id="PS00039">
    <property type="entry name" value="DEAD_ATP_HELICASE"/>
    <property type="match status" value="1"/>
</dbReference>
<gene>
    <name evidence="21" type="ORF">INT43_004009</name>
</gene>
<dbReference type="InterPro" id="IPR014014">
    <property type="entry name" value="RNA_helicase_DEAD_Q_motif"/>
</dbReference>
<protein>
    <recommendedName>
        <fullName evidence="13">ATP-dependent rRNA helicase RRP3</fullName>
        <ecNumber evidence="2">3.6.4.13</ecNumber>
    </recommendedName>
    <alternativeName>
        <fullName evidence="12">ATP-dependent rRNA helicase rrp3</fullName>
    </alternativeName>
</protein>
<evidence type="ECO:0000256" key="7">
    <source>
        <dbReference type="ARBA" id="ARBA00022884"/>
    </source>
</evidence>
<dbReference type="InterPro" id="IPR044765">
    <property type="entry name" value="DDX47/Rrp3_DEADc"/>
</dbReference>
<keyword evidence="6" id="KW-0067">ATP-binding</keyword>
<accession>A0A8H7PUN3</accession>
<feature type="compositionally biased region" description="Basic and acidic residues" evidence="17">
    <location>
        <begin position="499"/>
        <end position="525"/>
    </location>
</feature>
<comment type="similarity">
    <text evidence="10">Belongs to the DEAD box helicase family. DDX47/RRP3 subfamily.</text>
</comment>
<dbReference type="InterPro" id="IPR004827">
    <property type="entry name" value="bZIP"/>
</dbReference>
<evidence type="ECO:0000259" key="18">
    <source>
        <dbReference type="PROSITE" id="PS51192"/>
    </source>
</evidence>
<evidence type="ECO:0000256" key="6">
    <source>
        <dbReference type="ARBA" id="ARBA00022840"/>
    </source>
</evidence>
<evidence type="ECO:0000256" key="2">
    <source>
        <dbReference type="ARBA" id="ARBA00012552"/>
    </source>
</evidence>
<evidence type="ECO:0000256" key="3">
    <source>
        <dbReference type="ARBA" id="ARBA00022741"/>
    </source>
</evidence>
<comment type="subcellular location">
    <subcellularLocation>
        <location evidence="1">Nucleus</location>
    </subcellularLocation>
</comment>
<feature type="region of interest" description="Disordered" evidence="17">
    <location>
        <begin position="413"/>
        <end position="439"/>
    </location>
</feature>
<organism evidence="21 22">
    <name type="scientific">Mortierella isabellina</name>
    <name type="common">Filamentous fungus</name>
    <name type="synonym">Umbelopsis isabellina</name>
    <dbReference type="NCBI Taxonomy" id="91625"/>
    <lineage>
        <taxon>Eukaryota</taxon>
        <taxon>Fungi</taxon>
        <taxon>Fungi incertae sedis</taxon>
        <taxon>Mucoromycota</taxon>
        <taxon>Mucoromycotina</taxon>
        <taxon>Umbelopsidomycetes</taxon>
        <taxon>Umbelopsidales</taxon>
        <taxon>Umbelopsidaceae</taxon>
        <taxon>Umbelopsis</taxon>
    </lineage>
</organism>
<dbReference type="PROSITE" id="PS51194">
    <property type="entry name" value="HELICASE_CTER"/>
    <property type="match status" value="1"/>
</dbReference>
<evidence type="ECO:0000256" key="17">
    <source>
        <dbReference type="SAM" id="MobiDB-lite"/>
    </source>
</evidence>
<dbReference type="Gene3D" id="3.40.50.300">
    <property type="entry name" value="P-loop containing nucleotide triphosphate hydrolases"/>
    <property type="match status" value="2"/>
</dbReference>
<dbReference type="InterPro" id="IPR021833">
    <property type="entry name" value="DUF3425"/>
</dbReference>
<dbReference type="GO" id="GO:0042254">
    <property type="term" value="P:ribosome biogenesis"/>
    <property type="evidence" value="ECO:0007669"/>
    <property type="project" value="UniProtKB-ARBA"/>
</dbReference>
<dbReference type="InterPro" id="IPR014001">
    <property type="entry name" value="Helicase_ATP-bd"/>
</dbReference>
<dbReference type="Gene3D" id="1.20.5.170">
    <property type="match status" value="1"/>
</dbReference>
<feature type="domain" description="DEAD-box RNA helicase Q" evidence="20">
    <location>
        <begin position="22"/>
        <end position="50"/>
    </location>
</feature>
<dbReference type="PROSITE" id="PS00036">
    <property type="entry name" value="BZIP_BASIC"/>
    <property type="match status" value="1"/>
</dbReference>
<dbReference type="GO" id="GO:0003700">
    <property type="term" value="F:DNA-binding transcription factor activity"/>
    <property type="evidence" value="ECO:0007669"/>
    <property type="project" value="InterPro"/>
</dbReference>
<evidence type="ECO:0000256" key="5">
    <source>
        <dbReference type="ARBA" id="ARBA00022806"/>
    </source>
</evidence>
<evidence type="ECO:0000256" key="11">
    <source>
        <dbReference type="ARBA" id="ARBA00024374"/>
    </source>
</evidence>
<comment type="catalytic activity">
    <reaction evidence="14">
        <text>ATP + H2O = ADP + phosphate + H(+)</text>
        <dbReference type="Rhea" id="RHEA:13065"/>
        <dbReference type="ChEBI" id="CHEBI:15377"/>
        <dbReference type="ChEBI" id="CHEBI:15378"/>
        <dbReference type="ChEBI" id="CHEBI:30616"/>
        <dbReference type="ChEBI" id="CHEBI:43474"/>
        <dbReference type="ChEBI" id="CHEBI:456216"/>
        <dbReference type="EC" id="3.6.4.13"/>
    </reaction>
</comment>
<dbReference type="Pfam" id="PF00270">
    <property type="entry name" value="DEAD"/>
    <property type="match status" value="1"/>
</dbReference>
<comment type="function">
    <text evidence="9">ATP-dependent rRNA helicase required for pre-ribosomal RNA processing. Involved in the maturation of the 35S-pre-rRNA and to its cleavage to mature 18S rRNA.</text>
</comment>
<keyword evidence="16" id="KW-0175">Coiled coil</keyword>
<reference evidence="21" key="1">
    <citation type="submission" date="2020-12" db="EMBL/GenBank/DDBJ databases">
        <title>Metabolic potential, ecology and presence of endohyphal bacteria is reflected in genomic diversity of Mucoromycotina.</title>
        <authorList>
            <person name="Muszewska A."/>
            <person name="Okrasinska A."/>
            <person name="Steczkiewicz K."/>
            <person name="Drgas O."/>
            <person name="Orlowska M."/>
            <person name="Perlinska-Lenart U."/>
            <person name="Aleksandrzak-Piekarczyk T."/>
            <person name="Szatraj K."/>
            <person name="Zielenkiewicz U."/>
            <person name="Pilsyk S."/>
            <person name="Malc E."/>
            <person name="Mieczkowski P."/>
            <person name="Kruszewska J.S."/>
            <person name="Biernat P."/>
            <person name="Pawlowska J."/>
        </authorList>
    </citation>
    <scope>NUCLEOTIDE SEQUENCE</scope>
    <source>
        <strain evidence="21">WA0000067209</strain>
    </source>
</reference>
<evidence type="ECO:0000259" key="20">
    <source>
        <dbReference type="PROSITE" id="PS51195"/>
    </source>
</evidence>
<evidence type="ECO:0000256" key="14">
    <source>
        <dbReference type="ARBA" id="ARBA00047984"/>
    </source>
</evidence>
<evidence type="ECO:0000256" key="1">
    <source>
        <dbReference type="ARBA" id="ARBA00004123"/>
    </source>
</evidence>
<dbReference type="GO" id="GO:0005524">
    <property type="term" value="F:ATP binding"/>
    <property type="evidence" value="ECO:0007669"/>
    <property type="project" value="UniProtKB-KW"/>
</dbReference>
<evidence type="ECO:0000256" key="16">
    <source>
        <dbReference type="SAM" id="Coils"/>
    </source>
</evidence>
<feature type="short sequence motif" description="Q motif" evidence="15">
    <location>
        <begin position="22"/>
        <end position="50"/>
    </location>
</feature>
<dbReference type="SUPFAM" id="SSF57959">
    <property type="entry name" value="Leucine zipper domain"/>
    <property type="match status" value="1"/>
</dbReference>
<feature type="compositionally biased region" description="Polar residues" evidence="17">
    <location>
        <begin position="983"/>
        <end position="1007"/>
    </location>
</feature>
<keyword evidence="5" id="KW-0347">Helicase</keyword>
<dbReference type="SMART" id="SM00487">
    <property type="entry name" value="DEXDc"/>
    <property type="match status" value="1"/>
</dbReference>
<dbReference type="InterPro" id="IPR046347">
    <property type="entry name" value="bZIP_sf"/>
</dbReference>
<dbReference type="GO" id="GO:0003723">
    <property type="term" value="F:RNA binding"/>
    <property type="evidence" value="ECO:0007669"/>
    <property type="project" value="UniProtKB-KW"/>
</dbReference>
<dbReference type="GO" id="GO:0003724">
    <property type="term" value="F:RNA helicase activity"/>
    <property type="evidence" value="ECO:0007669"/>
    <property type="project" value="UniProtKB-EC"/>
</dbReference>
<name>A0A8H7PUN3_MORIS</name>
<evidence type="ECO:0000256" key="12">
    <source>
        <dbReference type="ARBA" id="ARBA00024394"/>
    </source>
</evidence>
<dbReference type="InterPro" id="IPR027417">
    <property type="entry name" value="P-loop_NTPase"/>
</dbReference>
<dbReference type="GO" id="GO:0016787">
    <property type="term" value="F:hydrolase activity"/>
    <property type="evidence" value="ECO:0007669"/>
    <property type="project" value="UniProtKB-KW"/>
</dbReference>
<dbReference type="CDD" id="cd14688">
    <property type="entry name" value="bZIP_YAP"/>
    <property type="match status" value="1"/>
</dbReference>
<feature type="region of interest" description="Disordered" evidence="17">
    <location>
        <begin position="806"/>
        <end position="832"/>
    </location>
</feature>
<evidence type="ECO:0000313" key="22">
    <source>
        <dbReference type="Proteomes" id="UP000654370"/>
    </source>
</evidence>
<keyword evidence="8" id="KW-0539">Nucleus</keyword>
<dbReference type="CDD" id="cd18787">
    <property type="entry name" value="SF2_C_DEAD"/>
    <property type="match status" value="1"/>
</dbReference>
<keyword evidence="7" id="KW-0694">RNA-binding</keyword>
<dbReference type="GO" id="GO:0005829">
    <property type="term" value="C:cytosol"/>
    <property type="evidence" value="ECO:0007669"/>
    <property type="project" value="TreeGrafter"/>
</dbReference>
<dbReference type="EMBL" id="JAEPQZ010000006">
    <property type="protein sequence ID" value="KAG2180220.1"/>
    <property type="molecule type" value="Genomic_DNA"/>
</dbReference>
<keyword evidence="3" id="KW-0547">Nucleotide-binding</keyword>
<feature type="domain" description="Helicase C-terminal" evidence="19">
    <location>
        <begin position="251"/>
        <end position="395"/>
    </location>
</feature>
<dbReference type="GO" id="GO:0005730">
    <property type="term" value="C:nucleolus"/>
    <property type="evidence" value="ECO:0007669"/>
    <property type="project" value="UniProtKB-ARBA"/>
</dbReference>
<dbReference type="CDD" id="cd17954">
    <property type="entry name" value="DEADc_DDX47"/>
    <property type="match status" value="1"/>
</dbReference>
<sequence length="1035" mass="116473">MPEANPKPVEISDLAIKKPEDTTFAELGIIKALCDTCEQLKFKHPTEIQKESIPWALEGKDIIGLAQTGSGKTAAFALPILQKLWDNPQSLFACVMAPTRELAYQISETFESLGALIGVRCAVIVGGMDMMSQAIALSKRPHIIVCTPGRLQDHLENTKGFSLRNLKYLVMDEADRLLDMDFGPKIDQILKVIPRERNTFLFSATMTTKVQKLQRASLNNPVKVEVSAKYSTVSTLLQYFLFFPLKHKDCYMVYLLNELAGNSTIIFTRTCNDAQKIAVMLRSLGFPAIPLHGQMAQSKRLGALNKFKAGNRNILVATDVASRGLDIPAVDIVINYDVPQTSKDYIHRVGRTARAGRSGKSITFVTQYDVELIQRIEKDLERKLDQYPIEKDQVMMLQERVNEAQRIATIELKEKGGGSKSGKRGREMGDADDQDRDDDVVQAGKSARITCGDLTNWASAMLCECKVSWQRFTHRVVTLFLSSYQKGVRIFEAMDEAKSKIPPEDTKHNQKPSNDSKDAPAEKTAADPPVKIRKKPGRKPNPQSPAIRKAQNRAAQRAFRERKERHLRELEVALRQIKTQRDHFIKENNKLKGDNDTFKAENWYLKGIVLTLQLVCYQNNLVIPQHSPYLNEPALSIMAQNMPECISAYLDVNAHNKLPIPSKMVEPLKTPCSDIPSLKFASPRERSGSIASNYFPSNSPTNGHLADDIHFEMAGQDSQNTINPSGLSRFGNEHSSINIPALEDSDNDPMLGNCDSRDDDSYENMDLDDKMWSETDMRRDSLASVMTKLPPSPPPLLQPSYFDSKLEPGYPTKTPPSPPTTCRFTPDDLDSDKPPPMSAVAAVQEIRLKLRLQLITQNDQIIPPHVQPTILQLSIPHDPRIDLIPTAHMRDRMIIFRDQFDMDDCFNMLITRAVFHGGDPGDASSWELPADFFERYWFLTINYDLKRTNRWRRLQGLNELSMFENVIENVMEPFLDTAGGNNGNSETRNNQNMEETKQTSSNGTSSFDQHFDAAVMDRGHKHNLNPLRTPATTCG</sequence>
<feature type="coiled-coil region" evidence="16">
    <location>
        <begin position="560"/>
        <end position="587"/>
    </location>
</feature>
<evidence type="ECO:0000259" key="19">
    <source>
        <dbReference type="PROSITE" id="PS51194"/>
    </source>
</evidence>
<feature type="region of interest" description="Disordered" evidence="17">
    <location>
        <begin position="499"/>
        <end position="560"/>
    </location>
</feature>
<evidence type="ECO:0000313" key="21">
    <source>
        <dbReference type="EMBL" id="KAG2180220.1"/>
    </source>
</evidence>
<dbReference type="Proteomes" id="UP000654370">
    <property type="component" value="Unassembled WGS sequence"/>
</dbReference>
<keyword evidence="4" id="KW-0378">Hydrolase</keyword>
<dbReference type="FunFam" id="3.40.50.300:FF:000626">
    <property type="entry name" value="probable ATP-dependent RNA helicase DDX47"/>
    <property type="match status" value="1"/>
</dbReference>
<evidence type="ECO:0000256" key="10">
    <source>
        <dbReference type="ARBA" id="ARBA00024350"/>
    </source>
</evidence>
<dbReference type="FunFam" id="3.40.50.300:FF:000681">
    <property type="entry name" value="probable ATP-dependent RNA helicase DDX47"/>
    <property type="match status" value="1"/>
</dbReference>
<feature type="domain" description="Helicase ATP-binding" evidence="18">
    <location>
        <begin position="53"/>
        <end position="224"/>
    </location>
</feature>
<feature type="compositionally biased region" description="Acidic residues" evidence="17">
    <location>
        <begin position="430"/>
        <end position="439"/>
    </location>
</feature>
<evidence type="ECO:0000256" key="4">
    <source>
        <dbReference type="ARBA" id="ARBA00022801"/>
    </source>
</evidence>